<dbReference type="Proteomes" id="UP000825072">
    <property type="component" value="Chromosome 1"/>
</dbReference>
<dbReference type="EMBL" id="AP024747">
    <property type="protein sequence ID" value="BCY25424.1"/>
    <property type="molecule type" value="Genomic_DNA"/>
</dbReference>
<dbReference type="AlphaFoldDB" id="A0AAD1KQT1"/>
<name>A0AAD1KQT1_9ACTN</name>
<reference evidence="1" key="1">
    <citation type="submission" date="2021-06" db="EMBL/GenBank/DDBJ databases">
        <title>Genome sequence of Cutibacterium modestum strain KB17-24694.</title>
        <authorList>
            <person name="Dekio I."/>
            <person name="Asahina A."/>
            <person name="Nishida M."/>
        </authorList>
    </citation>
    <scope>NUCLEOTIDE SEQUENCE</scope>
    <source>
        <strain evidence="1">KB17-24694</strain>
    </source>
</reference>
<evidence type="ECO:0000313" key="2">
    <source>
        <dbReference type="Proteomes" id="UP000825072"/>
    </source>
</evidence>
<proteinExistence type="predicted"/>
<accession>A0AAD1KQT1</accession>
<organism evidence="1 2">
    <name type="scientific">Cutibacterium modestum</name>
    <dbReference type="NCBI Taxonomy" id="2559073"/>
    <lineage>
        <taxon>Bacteria</taxon>
        <taxon>Bacillati</taxon>
        <taxon>Actinomycetota</taxon>
        <taxon>Actinomycetes</taxon>
        <taxon>Propionibacteriales</taxon>
        <taxon>Propionibacteriaceae</taxon>
        <taxon>Cutibacterium</taxon>
    </lineage>
</organism>
<sequence length="82" mass="9164">MASAKVKIPGTLAVFLKDHIRRGAHRSSILRELAYDLLNNKYMTAELLHLDGNRPAVHRLPCDFTTPSFIMHGETDGMAPSF</sequence>
<gene>
    <name evidence="1" type="ORF">KB1_14140</name>
</gene>
<evidence type="ECO:0000313" key="1">
    <source>
        <dbReference type="EMBL" id="BCY25424.1"/>
    </source>
</evidence>
<protein>
    <submittedName>
        <fullName evidence="1">Uncharacterized protein</fullName>
    </submittedName>
</protein>